<comment type="similarity">
    <text evidence="2">Belongs to the zinc-containing alcohol dehydrogenase family.</text>
</comment>
<evidence type="ECO:0000256" key="2">
    <source>
        <dbReference type="ARBA" id="ARBA00008072"/>
    </source>
</evidence>
<dbReference type="GO" id="GO:0016491">
    <property type="term" value="F:oxidoreductase activity"/>
    <property type="evidence" value="ECO:0007669"/>
    <property type="project" value="UniProtKB-KW"/>
</dbReference>
<keyword evidence="5" id="KW-0560">Oxidoreductase</keyword>
<dbReference type="InterPro" id="IPR013154">
    <property type="entry name" value="ADH-like_N"/>
</dbReference>
<comment type="caution">
    <text evidence="8">The sequence shown here is derived from an EMBL/GenBank/DDBJ whole genome shotgun (WGS) entry which is preliminary data.</text>
</comment>
<dbReference type="OrthoDB" id="9797931at2"/>
<keyword evidence="9" id="KW-1185">Reference proteome</keyword>
<name>A0A147KI65_THECS</name>
<dbReference type="InterPro" id="IPR036291">
    <property type="entry name" value="NAD(P)-bd_dom_sf"/>
</dbReference>
<keyword evidence="3" id="KW-0479">Metal-binding</keyword>
<dbReference type="PANTHER" id="PTHR43161">
    <property type="entry name" value="SORBITOL DEHYDROGENASE"/>
    <property type="match status" value="1"/>
</dbReference>
<proteinExistence type="inferred from homology"/>
<dbReference type="Gene3D" id="3.90.180.10">
    <property type="entry name" value="Medium-chain alcohol dehydrogenases, catalytic domain"/>
    <property type="match status" value="1"/>
</dbReference>
<dbReference type="Gene3D" id="3.40.50.720">
    <property type="entry name" value="NAD(P)-binding Rossmann-like Domain"/>
    <property type="match status" value="1"/>
</dbReference>
<dbReference type="InterPro" id="IPR031640">
    <property type="entry name" value="Glu_dehyd_C"/>
</dbReference>
<evidence type="ECO:0000259" key="6">
    <source>
        <dbReference type="Pfam" id="PF08240"/>
    </source>
</evidence>
<evidence type="ECO:0000256" key="5">
    <source>
        <dbReference type="ARBA" id="ARBA00023002"/>
    </source>
</evidence>
<dbReference type="CDD" id="cd08230">
    <property type="entry name" value="glucose_DH"/>
    <property type="match status" value="1"/>
</dbReference>
<keyword evidence="4" id="KW-0862">Zinc</keyword>
<evidence type="ECO:0000256" key="3">
    <source>
        <dbReference type="ARBA" id="ARBA00022723"/>
    </source>
</evidence>
<sequence length="348" mass="36926">MRALTVVPGRPGSVQVGEVADPVAGRGELLVDGVALGICGTDREIVRGRYGAAPAGEERLVLGHESLGRVRAAPEGSGFAPGDLVVGVVRRPDPEPCGACAHGEFDACRNGRFTERGIKGLHGYGSEQWTVEADYAVRLDPSLEEVGVLLEPASVVAKAWEQIERIGSRSWFDPRRLLVAGAGPIGLLAALLGMQRGLEVHVLDRVERGVKPELVAGLDAAYHTGGLAEAAARIAPDVVVETTGAPRLVLDAITANAPYGIVCLVGLSADRTRVPVAAGALNREIVLENDAFFGSVNANPRHYALAARALSWADRTWLARLVTRRLPLERAAEAFEERVEDVKTVIDL</sequence>
<dbReference type="SUPFAM" id="SSF50129">
    <property type="entry name" value="GroES-like"/>
    <property type="match status" value="1"/>
</dbReference>
<protein>
    <submittedName>
        <fullName evidence="8">Theronine dehydrogenase</fullName>
    </submittedName>
</protein>
<dbReference type="Proteomes" id="UP000074382">
    <property type="component" value="Unassembled WGS sequence"/>
</dbReference>
<organism evidence="8 9">
    <name type="scientific">Thermobifida cellulosilytica TB100</name>
    <dbReference type="NCBI Taxonomy" id="665004"/>
    <lineage>
        <taxon>Bacteria</taxon>
        <taxon>Bacillati</taxon>
        <taxon>Actinomycetota</taxon>
        <taxon>Actinomycetes</taxon>
        <taxon>Streptosporangiales</taxon>
        <taxon>Nocardiopsidaceae</taxon>
        <taxon>Thermobifida</taxon>
    </lineage>
</organism>
<feature type="domain" description="Glucose dehydrogenase C-terminal" evidence="7">
    <location>
        <begin position="145"/>
        <end position="348"/>
    </location>
</feature>
<evidence type="ECO:0000313" key="8">
    <source>
        <dbReference type="EMBL" id="KUP96992.1"/>
    </source>
</evidence>
<reference evidence="9" key="1">
    <citation type="journal article" date="2017" name="Acta Aliment.">
        <title>Plant polysaccharide degrading enzyme system of Thermpbifida cellulosilytica TB100 revealed by de novo genome project data.</title>
        <authorList>
            <person name="Toth A."/>
            <person name="Baka E."/>
            <person name="Luzics S."/>
            <person name="Bata-Vidacs I."/>
            <person name="Nagy I."/>
            <person name="Balint B."/>
            <person name="Herceg R."/>
            <person name="Olasz F."/>
            <person name="Wilk T."/>
            <person name="Nagy T."/>
            <person name="Kriszt B."/>
            <person name="Nagy I."/>
            <person name="Kukolya J."/>
        </authorList>
    </citation>
    <scope>NUCLEOTIDE SEQUENCE [LARGE SCALE GENOMIC DNA]</scope>
    <source>
        <strain evidence="9">TB100</strain>
    </source>
</reference>
<dbReference type="AlphaFoldDB" id="A0A147KI65"/>
<comment type="cofactor">
    <cofactor evidence="1">
        <name>Zn(2+)</name>
        <dbReference type="ChEBI" id="CHEBI:29105"/>
    </cofactor>
</comment>
<dbReference type="SUPFAM" id="SSF51735">
    <property type="entry name" value="NAD(P)-binding Rossmann-fold domains"/>
    <property type="match status" value="1"/>
</dbReference>
<dbReference type="InterPro" id="IPR011032">
    <property type="entry name" value="GroES-like_sf"/>
</dbReference>
<dbReference type="EMBL" id="LGEM01000049">
    <property type="protein sequence ID" value="KUP96992.1"/>
    <property type="molecule type" value="Genomic_DNA"/>
</dbReference>
<dbReference type="PATRIC" id="fig|665004.4.peg.2517"/>
<dbReference type="STRING" id="665004.AC529_09185"/>
<gene>
    <name evidence="8" type="ORF">AC529_09185</name>
</gene>
<dbReference type="GO" id="GO:0046872">
    <property type="term" value="F:metal ion binding"/>
    <property type="evidence" value="ECO:0007669"/>
    <property type="project" value="UniProtKB-KW"/>
</dbReference>
<dbReference type="RefSeq" id="WP_068756403.1">
    <property type="nucleotide sequence ID" value="NZ_KQ950182.1"/>
</dbReference>
<dbReference type="Pfam" id="PF08240">
    <property type="entry name" value="ADH_N"/>
    <property type="match status" value="1"/>
</dbReference>
<evidence type="ECO:0000259" key="7">
    <source>
        <dbReference type="Pfam" id="PF16912"/>
    </source>
</evidence>
<feature type="domain" description="Alcohol dehydrogenase-like N-terminal" evidence="6">
    <location>
        <begin position="25"/>
        <end position="139"/>
    </location>
</feature>
<evidence type="ECO:0000313" key="9">
    <source>
        <dbReference type="Proteomes" id="UP000074382"/>
    </source>
</evidence>
<accession>A0A147KI65</accession>
<evidence type="ECO:0000256" key="1">
    <source>
        <dbReference type="ARBA" id="ARBA00001947"/>
    </source>
</evidence>
<dbReference type="PANTHER" id="PTHR43161:SF9">
    <property type="entry name" value="SORBITOL DEHYDROGENASE"/>
    <property type="match status" value="1"/>
</dbReference>
<dbReference type="Pfam" id="PF16912">
    <property type="entry name" value="Glu_dehyd_C"/>
    <property type="match status" value="1"/>
</dbReference>
<evidence type="ECO:0000256" key="4">
    <source>
        <dbReference type="ARBA" id="ARBA00022833"/>
    </source>
</evidence>